<evidence type="ECO:0000259" key="15">
    <source>
        <dbReference type="PROSITE" id="PS50102"/>
    </source>
</evidence>
<dbReference type="CDD" id="cd12379">
    <property type="entry name" value="RRM2_I_PABPs"/>
    <property type="match status" value="1"/>
</dbReference>
<dbReference type="FunFam" id="3.30.70.330:FF:000217">
    <property type="entry name" value="Polyadenylate-binding protein"/>
    <property type="match status" value="1"/>
</dbReference>
<evidence type="ECO:0000256" key="13">
    <source>
        <dbReference type="PROSITE-ProRule" id="PRU00176"/>
    </source>
</evidence>
<dbReference type="SMART" id="SM00360">
    <property type="entry name" value="RRM"/>
    <property type="match status" value="4"/>
</dbReference>
<dbReference type="InterPro" id="IPR045305">
    <property type="entry name" value="RRM2_I_PABPs"/>
</dbReference>
<dbReference type="InterPro" id="IPR000836">
    <property type="entry name" value="PRTase_dom"/>
</dbReference>
<dbReference type="GO" id="GO:0006166">
    <property type="term" value="P:purine ribonucleoside salvage"/>
    <property type="evidence" value="ECO:0007669"/>
    <property type="project" value="InterPro"/>
</dbReference>
<dbReference type="PANTHER" id="PTHR24012">
    <property type="entry name" value="RNA BINDING PROTEIN"/>
    <property type="match status" value="1"/>
</dbReference>
<proteinExistence type="inferred from homology"/>
<feature type="domain" description="PABC" evidence="16">
    <location>
        <begin position="558"/>
        <end position="635"/>
    </location>
</feature>
<dbReference type="InterPro" id="IPR012677">
    <property type="entry name" value="Nucleotide-bd_a/b_plait_sf"/>
</dbReference>
<evidence type="ECO:0000259" key="16">
    <source>
        <dbReference type="PROSITE" id="PS51309"/>
    </source>
</evidence>
<dbReference type="GO" id="GO:0004422">
    <property type="term" value="F:hypoxanthine phosphoribosyltransferase activity"/>
    <property type="evidence" value="ECO:0007669"/>
    <property type="project" value="InterPro"/>
</dbReference>
<dbReference type="NCBIfam" id="TIGR01628">
    <property type="entry name" value="PABP-1234"/>
    <property type="match status" value="1"/>
</dbReference>
<dbReference type="PROSITE" id="PS50102">
    <property type="entry name" value="RRM"/>
    <property type="match status" value="4"/>
</dbReference>
<evidence type="ECO:0000256" key="5">
    <source>
        <dbReference type="ARBA" id="ARBA00022581"/>
    </source>
</evidence>
<comment type="caution">
    <text evidence="17">The sequence shown here is derived from an EMBL/GenBank/DDBJ whole genome shotgun (WGS) entry which is preliminary data.</text>
</comment>
<dbReference type="InterPro" id="IPR006515">
    <property type="entry name" value="PABP_1234"/>
</dbReference>
<evidence type="ECO:0000256" key="2">
    <source>
        <dbReference type="ARBA" id="ARBA00004496"/>
    </source>
</evidence>
<dbReference type="GO" id="GO:0000166">
    <property type="term" value="F:nucleotide binding"/>
    <property type="evidence" value="ECO:0007669"/>
    <property type="project" value="UniProtKB-KW"/>
</dbReference>
<dbReference type="Proteomes" id="UP000657918">
    <property type="component" value="Unassembled WGS sequence"/>
</dbReference>
<evidence type="ECO:0000256" key="10">
    <source>
        <dbReference type="ARBA" id="ARBA00022845"/>
    </source>
</evidence>
<dbReference type="SMART" id="SM00361">
    <property type="entry name" value="RRM_1"/>
    <property type="match status" value="4"/>
</dbReference>
<evidence type="ECO:0000256" key="12">
    <source>
        <dbReference type="ARBA" id="ARBA00023242"/>
    </source>
</evidence>
<dbReference type="InterPro" id="IPR002004">
    <property type="entry name" value="PABP_HYD_C"/>
</dbReference>
<comment type="function">
    <text evidence="14">Binds the poly(A) tail of mRNA.</text>
</comment>
<dbReference type="CDD" id="cd12381">
    <property type="entry name" value="RRM4_I_PABPs"/>
    <property type="match status" value="1"/>
</dbReference>
<dbReference type="SMART" id="SM00517">
    <property type="entry name" value="PolyA"/>
    <property type="match status" value="1"/>
</dbReference>
<evidence type="ECO:0000256" key="14">
    <source>
        <dbReference type="RuleBase" id="RU362004"/>
    </source>
</evidence>
<dbReference type="SUPFAM" id="SSF53271">
    <property type="entry name" value="PRTase-like"/>
    <property type="match status" value="1"/>
</dbReference>
<evidence type="ECO:0000256" key="6">
    <source>
        <dbReference type="ARBA" id="ARBA00022723"/>
    </source>
</evidence>
<dbReference type="CDD" id="cd12380">
    <property type="entry name" value="RRM3_I_PABPs"/>
    <property type="match status" value="1"/>
</dbReference>
<dbReference type="GO" id="GO:0005634">
    <property type="term" value="C:nucleus"/>
    <property type="evidence" value="ECO:0007669"/>
    <property type="project" value="UniProtKB-SubCell"/>
</dbReference>
<dbReference type="GO" id="GO:0003723">
    <property type="term" value="F:RNA binding"/>
    <property type="evidence" value="ECO:0007669"/>
    <property type="project" value="UniProtKB-UniRule"/>
</dbReference>
<dbReference type="GO" id="GO:0006417">
    <property type="term" value="P:regulation of translation"/>
    <property type="evidence" value="ECO:0007669"/>
    <property type="project" value="UniProtKB-KW"/>
</dbReference>
<organism evidence="17 18">
    <name type="scientific">Salix dunnii</name>
    <dbReference type="NCBI Taxonomy" id="1413687"/>
    <lineage>
        <taxon>Eukaryota</taxon>
        <taxon>Viridiplantae</taxon>
        <taxon>Streptophyta</taxon>
        <taxon>Embryophyta</taxon>
        <taxon>Tracheophyta</taxon>
        <taxon>Spermatophyta</taxon>
        <taxon>Magnoliopsida</taxon>
        <taxon>eudicotyledons</taxon>
        <taxon>Gunneridae</taxon>
        <taxon>Pentapetalae</taxon>
        <taxon>rosids</taxon>
        <taxon>fabids</taxon>
        <taxon>Malpighiales</taxon>
        <taxon>Salicaceae</taxon>
        <taxon>Saliceae</taxon>
        <taxon>Salix</taxon>
    </lineage>
</organism>
<name>A0A835N2B3_9ROSI</name>
<feature type="domain" description="RRM" evidence="15">
    <location>
        <begin position="212"/>
        <end position="289"/>
    </location>
</feature>
<keyword evidence="8" id="KW-0547">Nucleotide-binding</keyword>
<evidence type="ECO:0000256" key="9">
    <source>
        <dbReference type="ARBA" id="ARBA00022842"/>
    </source>
</evidence>
<dbReference type="FunFam" id="3.40.50.2020:FF:000057">
    <property type="entry name" value="Hypoxanthine phosphoribosyltransferase"/>
    <property type="match status" value="1"/>
</dbReference>
<dbReference type="FunFam" id="3.30.70.330:FF:000003">
    <property type="entry name" value="Polyadenylate-binding protein"/>
    <property type="match status" value="1"/>
</dbReference>
<dbReference type="SUPFAM" id="SSF54928">
    <property type="entry name" value="RNA-binding domain, RBD"/>
    <property type="match status" value="3"/>
</dbReference>
<protein>
    <recommendedName>
        <fullName evidence="14">Polyadenylate-binding protein</fullName>
        <shortName evidence="14">PABP</shortName>
    </recommendedName>
</protein>
<comment type="subcellular location">
    <subcellularLocation>
        <location evidence="2 14">Cytoplasm</location>
    </subcellularLocation>
    <subcellularLocation>
        <location evidence="1">Nucleus</location>
    </subcellularLocation>
</comment>
<accession>A0A835N2B3</accession>
<keyword evidence="10" id="KW-0810">Translation regulation</keyword>
<dbReference type="NCBIfam" id="TIGR01203">
    <property type="entry name" value="HGPRTase"/>
    <property type="match status" value="1"/>
</dbReference>
<dbReference type="InterPro" id="IPR000504">
    <property type="entry name" value="RRM_dom"/>
</dbReference>
<evidence type="ECO:0000256" key="7">
    <source>
        <dbReference type="ARBA" id="ARBA00022737"/>
    </source>
</evidence>
<keyword evidence="11 13" id="KW-0694">RNA-binding</keyword>
<dbReference type="FunFam" id="1.10.1900.10:FF:000003">
    <property type="entry name" value="Polyadenylate-binding protein"/>
    <property type="match status" value="1"/>
</dbReference>
<dbReference type="FunFam" id="3.30.70.330:FF:000435">
    <property type="entry name" value="Polyadenylate-binding protein"/>
    <property type="match status" value="1"/>
</dbReference>
<dbReference type="InterPro" id="IPR003954">
    <property type="entry name" value="RRM_euk-type"/>
</dbReference>
<dbReference type="FunFam" id="3.30.70.330:FF:000239">
    <property type="entry name" value="Polyadenylate-binding protein"/>
    <property type="match status" value="1"/>
</dbReference>
<feature type="domain" description="RRM" evidence="15">
    <location>
        <begin position="121"/>
        <end position="198"/>
    </location>
</feature>
<evidence type="ECO:0000256" key="1">
    <source>
        <dbReference type="ARBA" id="ARBA00004123"/>
    </source>
</evidence>
<dbReference type="Pfam" id="PF00156">
    <property type="entry name" value="Pribosyltran"/>
    <property type="match status" value="1"/>
</dbReference>
<evidence type="ECO:0000256" key="3">
    <source>
        <dbReference type="ARBA" id="ARBA00008557"/>
    </source>
</evidence>
<dbReference type="Pfam" id="PF00658">
    <property type="entry name" value="MLLE"/>
    <property type="match status" value="1"/>
</dbReference>
<dbReference type="Gene3D" id="1.10.1900.10">
    <property type="entry name" value="c-terminal domain of poly(a) binding protein"/>
    <property type="match status" value="1"/>
</dbReference>
<keyword evidence="12" id="KW-0539">Nucleus</keyword>
<dbReference type="PROSITE" id="PS51309">
    <property type="entry name" value="PABC"/>
    <property type="match status" value="1"/>
</dbReference>
<keyword evidence="7" id="KW-0677">Repeat</keyword>
<dbReference type="Gene3D" id="3.30.70.330">
    <property type="match status" value="4"/>
</dbReference>
<evidence type="ECO:0000313" key="17">
    <source>
        <dbReference type="EMBL" id="KAF9682791.1"/>
    </source>
</evidence>
<dbReference type="GO" id="GO:0005737">
    <property type="term" value="C:cytoplasm"/>
    <property type="evidence" value="ECO:0007669"/>
    <property type="project" value="UniProtKB-SubCell"/>
</dbReference>
<keyword evidence="18" id="KW-1185">Reference proteome</keyword>
<sequence>MAAAVASPAVTAQPAAVAAPAAGAAAAGQFQNASLYVGDLEHNVNEGQLFDLFSQVAQVVSIRVCRDQARRASLGYAYVNFSNPQDAANAMELLNFTPLNGKAIRIMVSHRDPIVRKSGHANVFIKNLDTSIDNKALQETFASFGHVLSCKVAVDNNGQSKGYGFVQFENEEAAQSAINRLNGMLINDKEVYVGHFVRRQERIEATGSPKFTNVYVKNLSETTSDEDLRKFFSNYGAITSAIVMKDQSGKSKGFGFVNFQSPESAAAAVEKLNGTTFNDKVWYVGRAQRKGEREAELKARFEQERNSRYEKLKAANLYLKNLDEKIDDEKLKELFSEFGSITSCKVMLDQQGLSKGSGFVAFSTPEEASRALNEMNGKMIGKKPLYVAVAQRREERKVRLQAHFAQIQAPGLSPLPSGLPGYHPGAPRLAPQQLYFGQGTAGMMPPQPTGYGFQQQLLPGMRAGVGPNFVMQYQMQRQGQQAQRMGIRHGGNHQQIQQQQQLLHRNTNQGLRYMGNARNGINSPAFPQGFVGPVMPLPFEASGMPITPSDAQRTTPIPISALTTALASATPEKRMVMLGEQLYPLVERLEPEHVAKVTGMLLEMDQTEVLHLIESPDALTKKVAEAMQVLQEATVKTKRFHCVPELLSSSNESRSGFTTGSRICAAAFETKPFGTPQSKLLSLSASITAAMSLDSHIEKILWTKFQISKRVTELASQITSDFASVSPPPLVVGVATGAFLFLADLVRQIQLPISIDFIRAESYGSGTESSGAPRISLDLKLDIKEKHVILVEDIVDTGNTLSCLIKHLESKGASAVSVCTLLDKPARRKVDLELLGDGKYYKGFECPDYFIVGYGMDFAELYRNLPYVGVLKPEHYK</sequence>
<keyword evidence="4 14" id="KW-0963">Cytoplasm</keyword>
<dbReference type="InterPro" id="IPR036053">
    <property type="entry name" value="PABP-dom"/>
</dbReference>
<dbReference type="GO" id="GO:0046872">
    <property type="term" value="F:metal ion binding"/>
    <property type="evidence" value="ECO:0007669"/>
    <property type="project" value="UniProtKB-KW"/>
</dbReference>
<keyword evidence="5" id="KW-0945">Host-virus interaction</keyword>
<dbReference type="Pfam" id="PF00076">
    <property type="entry name" value="RRM_1"/>
    <property type="match status" value="4"/>
</dbReference>
<dbReference type="Gene3D" id="3.40.50.2020">
    <property type="match status" value="1"/>
</dbReference>
<dbReference type="InterPro" id="IPR005904">
    <property type="entry name" value="Hxn_phspho_trans"/>
</dbReference>
<reference evidence="17 18" key="1">
    <citation type="submission" date="2020-10" db="EMBL/GenBank/DDBJ databases">
        <title>Plant Genome Project.</title>
        <authorList>
            <person name="Zhang R.-G."/>
        </authorList>
    </citation>
    <scope>NUCLEOTIDE SEQUENCE [LARGE SCALE GENOMIC DNA]</scope>
    <source>
        <strain evidence="17">FAFU-HL-1</strain>
        <tissue evidence="17">Leaf</tissue>
    </source>
</reference>
<comment type="similarity">
    <text evidence="3 14">Belongs to the polyadenylate-binding protein type-1 family.</text>
</comment>
<evidence type="ECO:0000313" key="18">
    <source>
        <dbReference type="Proteomes" id="UP000657918"/>
    </source>
</evidence>
<keyword evidence="9" id="KW-0460">Magnesium</keyword>
<evidence type="ECO:0000256" key="8">
    <source>
        <dbReference type="ARBA" id="ARBA00022741"/>
    </source>
</evidence>
<dbReference type="SUPFAM" id="SSF63570">
    <property type="entry name" value="PABC (PABP) domain"/>
    <property type="match status" value="1"/>
</dbReference>
<dbReference type="AlphaFoldDB" id="A0A835N2B3"/>
<evidence type="ECO:0000256" key="4">
    <source>
        <dbReference type="ARBA" id="ARBA00022490"/>
    </source>
</evidence>
<dbReference type="InterPro" id="IPR029057">
    <property type="entry name" value="PRTase-like"/>
</dbReference>
<dbReference type="InterPro" id="IPR035979">
    <property type="entry name" value="RBD_domain_sf"/>
</dbReference>
<gene>
    <name evidence="17" type="ORF">SADUNF_Sadunf05G0145100</name>
</gene>
<feature type="domain" description="RRM" evidence="15">
    <location>
        <begin position="315"/>
        <end position="392"/>
    </location>
</feature>
<dbReference type="CDD" id="cd06223">
    <property type="entry name" value="PRTases_typeI"/>
    <property type="match status" value="1"/>
</dbReference>
<keyword evidence="6" id="KW-0479">Metal-binding</keyword>
<feature type="domain" description="RRM" evidence="15">
    <location>
        <begin position="33"/>
        <end position="111"/>
    </location>
</feature>
<dbReference type="EMBL" id="JADGMS010000005">
    <property type="protein sequence ID" value="KAF9682791.1"/>
    <property type="molecule type" value="Genomic_DNA"/>
</dbReference>
<dbReference type="OrthoDB" id="19742at2759"/>
<evidence type="ECO:0000256" key="11">
    <source>
        <dbReference type="ARBA" id="ARBA00022884"/>
    </source>
</evidence>